<protein>
    <submittedName>
        <fullName evidence="1">Putative Zinc finger protein</fullName>
    </submittedName>
</protein>
<comment type="caution">
    <text evidence="1">The sequence shown here is derived from an EMBL/GenBank/DDBJ whole genome shotgun (WGS) entry which is preliminary data.</text>
</comment>
<sequence>MRCTLFGILCNIYSQFLHLRRTESQEFFNDEALSSHIDTITRHIGRPSHKRCVEAKLQTPIAMNEDDFKLGADKMINIVYRNVKEQISNRKIPKISELVIEQGESDKLQRFEQVDNCKYWSAMIDESMDILTHFLDIRELGPQGKTAENLEATFKSVCDDNNLDLNYCVGICTDGAASMVGKRAGMVTKIKQQYPGIQTFQCIAHRWQLAAEVTSKHKELNQISKMDSVLLQLWYFISTSPKNAAISAQIHAIDETEQISLKRKYRTRWLSRYKSLSAAKMELISIRKTLDLLVTQRNSNAVGLLNLTIKKKFSTSLFIMDPILELLPVTSKHMQMAEFSFDQIETSVEGCIVKLKQLENSKQIEDSTKYNWILKLFVGNQIEMQMKKK</sequence>
<gene>
    <name evidence="1" type="ORF">EZS28_002039</name>
</gene>
<dbReference type="Proteomes" id="UP000324800">
    <property type="component" value="Unassembled WGS sequence"/>
</dbReference>
<accession>A0A5J4X5Z1</accession>
<dbReference type="OrthoDB" id="1101576at2759"/>
<name>A0A5J4X5Z1_9EUKA</name>
<dbReference type="EMBL" id="SNRW01000236">
    <property type="protein sequence ID" value="KAA6402433.1"/>
    <property type="molecule type" value="Genomic_DNA"/>
</dbReference>
<reference evidence="1 2" key="1">
    <citation type="submission" date="2019-03" db="EMBL/GenBank/DDBJ databases">
        <title>Single cell metagenomics reveals metabolic interactions within the superorganism composed of flagellate Streblomastix strix and complex community of Bacteroidetes bacteria on its surface.</title>
        <authorList>
            <person name="Treitli S.C."/>
            <person name="Kolisko M."/>
            <person name="Husnik F."/>
            <person name="Keeling P."/>
            <person name="Hampl V."/>
        </authorList>
    </citation>
    <scope>NUCLEOTIDE SEQUENCE [LARGE SCALE GENOMIC DNA]</scope>
    <source>
        <strain evidence="1">ST1C</strain>
    </source>
</reference>
<dbReference type="InterPro" id="IPR012337">
    <property type="entry name" value="RNaseH-like_sf"/>
</dbReference>
<organism evidence="1 2">
    <name type="scientific">Streblomastix strix</name>
    <dbReference type="NCBI Taxonomy" id="222440"/>
    <lineage>
        <taxon>Eukaryota</taxon>
        <taxon>Metamonada</taxon>
        <taxon>Preaxostyla</taxon>
        <taxon>Oxymonadida</taxon>
        <taxon>Streblomastigidae</taxon>
        <taxon>Streblomastix</taxon>
    </lineage>
</organism>
<dbReference type="AlphaFoldDB" id="A0A5J4X5Z1"/>
<proteinExistence type="predicted"/>
<dbReference type="PANTHER" id="PTHR46880:SF5">
    <property type="entry name" value="DUF4371 DOMAIN-CONTAINING PROTEIN"/>
    <property type="match status" value="1"/>
</dbReference>
<evidence type="ECO:0000313" key="2">
    <source>
        <dbReference type="Proteomes" id="UP000324800"/>
    </source>
</evidence>
<evidence type="ECO:0000313" key="1">
    <source>
        <dbReference type="EMBL" id="KAA6402433.1"/>
    </source>
</evidence>
<dbReference type="SUPFAM" id="SSF53098">
    <property type="entry name" value="Ribonuclease H-like"/>
    <property type="match status" value="1"/>
</dbReference>
<dbReference type="PANTHER" id="PTHR46880">
    <property type="entry name" value="RAS-ASSOCIATING DOMAIN-CONTAINING PROTEIN"/>
    <property type="match status" value="1"/>
</dbReference>